<proteinExistence type="predicted"/>
<protein>
    <submittedName>
        <fullName evidence="1">Uncharacterized protein</fullName>
    </submittedName>
</protein>
<dbReference type="AlphaFoldDB" id="A0A2S8FPW1"/>
<gene>
    <name evidence="1" type="ORF">C5Y83_11920</name>
</gene>
<comment type="caution">
    <text evidence="1">The sequence shown here is derived from an EMBL/GenBank/DDBJ whole genome shotgun (WGS) entry which is preliminary data.</text>
</comment>
<evidence type="ECO:0000313" key="1">
    <source>
        <dbReference type="EMBL" id="PQO34235.1"/>
    </source>
</evidence>
<dbReference type="EMBL" id="PUHY01000010">
    <property type="protein sequence ID" value="PQO34235.1"/>
    <property type="molecule type" value="Genomic_DNA"/>
</dbReference>
<evidence type="ECO:0000313" key="2">
    <source>
        <dbReference type="Proteomes" id="UP000238322"/>
    </source>
</evidence>
<dbReference type="RefSeq" id="WP_105329964.1">
    <property type="nucleotide sequence ID" value="NZ_PUHY01000010.1"/>
</dbReference>
<name>A0A2S8FPW1_9BACT</name>
<organism evidence="1 2">
    <name type="scientific">Blastopirellula marina</name>
    <dbReference type="NCBI Taxonomy" id="124"/>
    <lineage>
        <taxon>Bacteria</taxon>
        <taxon>Pseudomonadati</taxon>
        <taxon>Planctomycetota</taxon>
        <taxon>Planctomycetia</taxon>
        <taxon>Pirellulales</taxon>
        <taxon>Pirellulaceae</taxon>
        <taxon>Blastopirellula</taxon>
    </lineage>
</organism>
<sequence length="125" mass="13980">MSEIIFNENEADILYCFPQPPADLATIVRCYTFLHRTAPPSYDLFAGCLTKGLQTGIVITSGELWSLEEATYQRVHAADESSPNEIESMIVFVDWFTQEKQTVVCDAVFPLSASQYASIVRDAAY</sequence>
<dbReference type="Proteomes" id="UP000238322">
    <property type="component" value="Unassembled WGS sequence"/>
</dbReference>
<accession>A0A2S8FPW1</accession>
<reference evidence="1 2" key="1">
    <citation type="submission" date="2018-02" db="EMBL/GenBank/DDBJ databases">
        <title>Comparative genomes isolates from brazilian mangrove.</title>
        <authorList>
            <person name="Araujo J.E."/>
            <person name="Taketani R.G."/>
            <person name="Silva M.C.P."/>
            <person name="Loureco M.V."/>
            <person name="Andreote F.D."/>
        </authorList>
    </citation>
    <scope>NUCLEOTIDE SEQUENCE [LARGE SCALE GENOMIC DNA]</scope>
    <source>
        <strain evidence="1 2">Hex-1 MGV</strain>
    </source>
</reference>